<dbReference type="Pfam" id="PF13589">
    <property type="entry name" value="HATPase_c_3"/>
    <property type="match status" value="1"/>
</dbReference>
<sequence>MTFQDNGVGIAKDDLPIVCERFTTSKLEKYEDLESMSTFGFRGEALASISHVAKVTIISKTANSPCAYIGRYIGFLNFFIHFQV</sequence>
<dbReference type="Gene3D" id="3.30.565.10">
    <property type="entry name" value="Histidine kinase-like ATPase, C-terminal domain"/>
    <property type="match status" value="1"/>
</dbReference>
<evidence type="ECO:0000256" key="1">
    <source>
        <dbReference type="ARBA" id="ARBA00006082"/>
    </source>
</evidence>
<name>A0A183EWR1_9BILA</name>
<dbReference type="PROSITE" id="PS00058">
    <property type="entry name" value="DNA_MISMATCH_REPAIR_1"/>
    <property type="match status" value="1"/>
</dbReference>
<evidence type="ECO:0000313" key="4">
    <source>
        <dbReference type="WBParaSite" id="GPUH_0002543201-mRNA-1"/>
    </source>
</evidence>
<evidence type="ECO:0000313" key="2">
    <source>
        <dbReference type="EMBL" id="VDN44158.1"/>
    </source>
</evidence>
<dbReference type="PANTHER" id="PTHR10073:SF12">
    <property type="entry name" value="DNA MISMATCH REPAIR PROTEIN MLH1"/>
    <property type="match status" value="1"/>
</dbReference>
<dbReference type="EMBL" id="UYRT01105022">
    <property type="protein sequence ID" value="VDN44158.1"/>
    <property type="molecule type" value="Genomic_DNA"/>
</dbReference>
<keyword evidence="3" id="KW-1185">Reference proteome</keyword>
<gene>
    <name evidence="2" type="ORF">GPUH_LOCUS25402</name>
</gene>
<dbReference type="OrthoDB" id="10263226at2759"/>
<reference evidence="4" key="1">
    <citation type="submission" date="2016-06" db="UniProtKB">
        <authorList>
            <consortium name="WormBaseParasite"/>
        </authorList>
    </citation>
    <scope>IDENTIFICATION</scope>
</reference>
<dbReference type="GO" id="GO:0032389">
    <property type="term" value="C:MutLalpha complex"/>
    <property type="evidence" value="ECO:0007669"/>
    <property type="project" value="TreeGrafter"/>
</dbReference>
<dbReference type="GO" id="GO:0016887">
    <property type="term" value="F:ATP hydrolysis activity"/>
    <property type="evidence" value="ECO:0007669"/>
    <property type="project" value="InterPro"/>
</dbReference>
<dbReference type="WBParaSite" id="GPUH_0002543201-mRNA-1">
    <property type="protein sequence ID" value="GPUH_0002543201-mRNA-1"/>
    <property type="gene ID" value="GPUH_0002543201"/>
</dbReference>
<comment type="similarity">
    <text evidence="1">Belongs to the DNA mismatch repair MutL/HexB family.</text>
</comment>
<dbReference type="AlphaFoldDB" id="A0A183EWR1"/>
<dbReference type="InterPro" id="IPR038973">
    <property type="entry name" value="MutL/Mlh/Pms-like"/>
</dbReference>
<dbReference type="InterPro" id="IPR036890">
    <property type="entry name" value="HATPase_C_sf"/>
</dbReference>
<protein>
    <submittedName>
        <fullName evidence="4">HATPase_c domain-containing protein</fullName>
    </submittedName>
</protein>
<evidence type="ECO:0000313" key="3">
    <source>
        <dbReference type="Proteomes" id="UP000271098"/>
    </source>
</evidence>
<accession>A0A183EWR1</accession>
<dbReference type="GO" id="GO:0006298">
    <property type="term" value="P:mismatch repair"/>
    <property type="evidence" value="ECO:0007669"/>
    <property type="project" value="InterPro"/>
</dbReference>
<dbReference type="Proteomes" id="UP000271098">
    <property type="component" value="Unassembled WGS sequence"/>
</dbReference>
<reference evidence="2 3" key="2">
    <citation type="submission" date="2018-11" db="EMBL/GenBank/DDBJ databases">
        <authorList>
            <consortium name="Pathogen Informatics"/>
        </authorList>
    </citation>
    <scope>NUCLEOTIDE SEQUENCE [LARGE SCALE GENOMIC DNA]</scope>
</reference>
<proteinExistence type="inferred from homology"/>
<dbReference type="GO" id="GO:0140664">
    <property type="term" value="F:ATP-dependent DNA damage sensor activity"/>
    <property type="evidence" value="ECO:0007669"/>
    <property type="project" value="InterPro"/>
</dbReference>
<dbReference type="SUPFAM" id="SSF55874">
    <property type="entry name" value="ATPase domain of HSP90 chaperone/DNA topoisomerase II/histidine kinase"/>
    <property type="match status" value="1"/>
</dbReference>
<dbReference type="InterPro" id="IPR014762">
    <property type="entry name" value="DNA_mismatch_repair_CS"/>
</dbReference>
<organism evidence="4">
    <name type="scientific">Gongylonema pulchrum</name>
    <dbReference type="NCBI Taxonomy" id="637853"/>
    <lineage>
        <taxon>Eukaryota</taxon>
        <taxon>Metazoa</taxon>
        <taxon>Ecdysozoa</taxon>
        <taxon>Nematoda</taxon>
        <taxon>Chromadorea</taxon>
        <taxon>Rhabditida</taxon>
        <taxon>Spirurina</taxon>
        <taxon>Spiruromorpha</taxon>
        <taxon>Spiruroidea</taxon>
        <taxon>Gongylonematidae</taxon>
        <taxon>Gongylonema</taxon>
    </lineage>
</organism>
<dbReference type="PANTHER" id="PTHR10073">
    <property type="entry name" value="DNA MISMATCH REPAIR PROTEIN MLH, PMS, MUTL"/>
    <property type="match status" value="1"/>
</dbReference>